<evidence type="ECO:0000256" key="8">
    <source>
        <dbReference type="ARBA" id="ARBA00023004"/>
    </source>
</evidence>
<evidence type="ECO:0000256" key="6">
    <source>
        <dbReference type="ARBA" id="ARBA00007389"/>
    </source>
</evidence>
<evidence type="ECO:0000256" key="7">
    <source>
        <dbReference type="ARBA" id="ARBA00012927"/>
    </source>
</evidence>
<dbReference type="UniPathway" id="UPA00246"/>
<accession>A0A1B2EVS7</accession>
<dbReference type="InterPro" id="IPR036237">
    <property type="entry name" value="Xyl_isomerase-like_sf"/>
</dbReference>
<comment type="catalytic activity">
    <reaction evidence="1">
        <text>D-mannonate = 2-dehydro-3-deoxy-D-gluconate + H2O</text>
        <dbReference type="Rhea" id="RHEA:20097"/>
        <dbReference type="ChEBI" id="CHEBI:15377"/>
        <dbReference type="ChEBI" id="CHEBI:17767"/>
        <dbReference type="ChEBI" id="CHEBI:57990"/>
        <dbReference type="EC" id="4.2.1.8"/>
    </reaction>
</comment>
<dbReference type="EC" id="4.2.1.8" evidence="7"/>
<dbReference type="RefSeq" id="WP_157934591.1">
    <property type="nucleotide sequence ID" value="NZ_CP016619.1"/>
</dbReference>
<organism evidence="11">
    <name type="scientific">Microvirga ossetica</name>
    <dbReference type="NCBI Taxonomy" id="1882682"/>
    <lineage>
        <taxon>Bacteria</taxon>
        <taxon>Pseudomonadati</taxon>
        <taxon>Pseudomonadota</taxon>
        <taxon>Alphaproteobacteria</taxon>
        <taxon>Hyphomicrobiales</taxon>
        <taxon>Methylobacteriaceae</taxon>
        <taxon>Microvirga</taxon>
    </lineage>
</organism>
<dbReference type="Gene3D" id="3.20.20.150">
    <property type="entry name" value="Divalent-metal-dependent TIM barrel enzymes"/>
    <property type="match status" value="1"/>
</dbReference>
<evidence type="ECO:0000256" key="2">
    <source>
        <dbReference type="ARBA" id="ARBA00001936"/>
    </source>
</evidence>
<evidence type="ECO:0000256" key="4">
    <source>
        <dbReference type="ARBA" id="ARBA00002713"/>
    </source>
</evidence>
<sequence length="338" mass="37950">MRTAMATFWPPTDDRLRFMKQLGIDDTILWATTFPTPKAVSFKELLSIRTRCEAHGLRVFAVESVSAHFYDRIVLGKEGRDDQIEAYKRMIQAVGRAGIPHLGYNWMINGVWRSTYANPIRGGAKATGFDYNLMRNAPLIADREYSEEEFWDNYEYFIRRVIPAAEAEGVKLSIHPNDPPVERLGGLPCLMRSRANLERALAIQPSEAHGLTFCLGNWGAMGADLVEAIHHFGPLGKLHYVHFQATKGTVPAFTESFVDDADYDPIELIAALDEVGFNGVMIPGHVPQIDMDIEWRTELSAKKTPYHHPMGGFAARAFTIGYLKATIAAVRRSREGRP</sequence>
<dbReference type="GO" id="GO:0030145">
    <property type="term" value="F:manganese ion binding"/>
    <property type="evidence" value="ECO:0007669"/>
    <property type="project" value="TreeGrafter"/>
</dbReference>
<dbReference type="InterPro" id="IPR004628">
    <property type="entry name" value="Man_deHydtase"/>
</dbReference>
<dbReference type="OrthoDB" id="9780250at2"/>
<dbReference type="AlphaFoldDB" id="A0A1B2EVS7"/>
<keyword evidence="11" id="KW-0614">Plasmid</keyword>
<dbReference type="GO" id="GO:0042840">
    <property type="term" value="P:D-glucuronate catabolic process"/>
    <property type="evidence" value="ECO:0007669"/>
    <property type="project" value="TreeGrafter"/>
</dbReference>
<dbReference type="SUPFAM" id="SSF51658">
    <property type="entry name" value="Xylose isomerase-like"/>
    <property type="match status" value="1"/>
</dbReference>
<dbReference type="GO" id="GO:0008927">
    <property type="term" value="F:mannonate dehydratase activity"/>
    <property type="evidence" value="ECO:0007669"/>
    <property type="project" value="UniProtKB-EC"/>
</dbReference>
<dbReference type="PANTHER" id="PTHR30387">
    <property type="entry name" value="MANNONATE DEHYDRATASE"/>
    <property type="match status" value="1"/>
</dbReference>
<geneLocation type="plasmid" evidence="11">
    <name>unnamed2</name>
</geneLocation>
<keyword evidence="10" id="KW-0456">Lyase</keyword>
<evidence type="ECO:0000313" key="11">
    <source>
        <dbReference type="EMBL" id="ANY84066.1"/>
    </source>
</evidence>
<evidence type="ECO:0000256" key="10">
    <source>
        <dbReference type="ARBA" id="ARBA00023239"/>
    </source>
</evidence>
<name>A0A1B2EVS7_9HYPH</name>
<dbReference type="KEGG" id="moc:BB934_38060"/>
<comment type="similarity">
    <text evidence="6">Belongs to the mannonate dehydratase family.</text>
</comment>
<evidence type="ECO:0000256" key="5">
    <source>
        <dbReference type="ARBA" id="ARBA00004892"/>
    </source>
</evidence>
<dbReference type="PANTHER" id="PTHR30387:SF2">
    <property type="entry name" value="MANNONATE DEHYDRATASE"/>
    <property type="match status" value="1"/>
</dbReference>
<keyword evidence="8" id="KW-0408">Iron</keyword>
<reference evidence="11" key="1">
    <citation type="submission" date="2016-07" db="EMBL/GenBank/DDBJ databases">
        <title>Microvirga ossetica sp. nov. a new species of rhizobia isolated from root nodules of the legume species Vicia alpestris Steven originated from North Ossetia region in the Caucasus.</title>
        <authorList>
            <person name="Safronova V.I."/>
            <person name="Kuznetsova I.G."/>
            <person name="Sazanova A.L."/>
            <person name="Belimov A."/>
            <person name="Andronov E."/>
            <person name="Osledkin Y.S."/>
            <person name="Onishchuk O.P."/>
            <person name="Kurchak O.N."/>
            <person name="Shaposhnikov A.I."/>
            <person name="Willems A."/>
            <person name="Tikhonovich I.A."/>
        </authorList>
    </citation>
    <scope>NUCLEOTIDE SEQUENCE [LARGE SCALE GENOMIC DNA]</scope>
    <source>
        <strain evidence="11">V5/3M</strain>
        <plasmid evidence="11">unnamed2</plasmid>
    </source>
</reference>
<dbReference type="GO" id="GO:0008198">
    <property type="term" value="F:ferrous iron binding"/>
    <property type="evidence" value="ECO:0007669"/>
    <property type="project" value="TreeGrafter"/>
</dbReference>
<evidence type="ECO:0000256" key="1">
    <source>
        <dbReference type="ARBA" id="ARBA00001794"/>
    </source>
</evidence>
<dbReference type="EMBL" id="CP016619">
    <property type="protein sequence ID" value="ANY84066.1"/>
    <property type="molecule type" value="Genomic_DNA"/>
</dbReference>
<comment type="cofactor">
    <cofactor evidence="3">
        <name>Fe(2+)</name>
        <dbReference type="ChEBI" id="CHEBI:29033"/>
    </cofactor>
</comment>
<evidence type="ECO:0000256" key="9">
    <source>
        <dbReference type="ARBA" id="ARBA00023211"/>
    </source>
</evidence>
<comment type="pathway">
    <text evidence="5">Carbohydrate metabolism; pentose and glucuronate interconversion.</text>
</comment>
<evidence type="ECO:0000256" key="3">
    <source>
        <dbReference type="ARBA" id="ARBA00001954"/>
    </source>
</evidence>
<comment type="cofactor">
    <cofactor evidence="2">
        <name>Mn(2+)</name>
        <dbReference type="ChEBI" id="CHEBI:29035"/>
    </cofactor>
</comment>
<gene>
    <name evidence="11" type="ORF">BB934_38060</name>
</gene>
<protein>
    <recommendedName>
        <fullName evidence="7">mannonate dehydratase</fullName>
        <ecNumber evidence="7">4.2.1.8</ecNumber>
    </recommendedName>
</protein>
<keyword evidence="9" id="KW-0464">Manganese</keyword>
<proteinExistence type="inferred from homology"/>
<dbReference type="Pfam" id="PF03786">
    <property type="entry name" value="UxuA"/>
    <property type="match status" value="2"/>
</dbReference>
<comment type="function">
    <text evidence="4">Catalyzes the dehydration of D-mannonate.</text>
</comment>